<dbReference type="InterPro" id="IPR013658">
    <property type="entry name" value="SGL"/>
</dbReference>
<dbReference type="InterPro" id="IPR005511">
    <property type="entry name" value="SMP-30"/>
</dbReference>
<feature type="domain" description="SMP-30/Gluconolactonase/LRE-like region" evidence="2">
    <location>
        <begin position="21"/>
        <end position="262"/>
    </location>
</feature>
<keyword evidence="4" id="KW-1185">Reference proteome</keyword>
<dbReference type="InterPro" id="IPR011042">
    <property type="entry name" value="6-blade_b-propeller_TolB-like"/>
</dbReference>
<sequence length="304" mass="33972">MSTAKNPAINAKLLIEADYILGEGIQWNIETQRLYWTDIHGKRFCSAKFDGSDLTVMDLDERLCSFAFDQDGQILAAFESGLFRFDPDTARRHRLSEFEVDKPTTRMNDGRCDRQGRFIVGGMDEVSLRRLSSVMRVESSGTQTLFEEVGCTNSLCFSPDGRTMYFADTSAKDIFAFEYDPASGTLGEKRLFVRLTSNEGGPDGSCVDAEGALWNCQFNGNRVQRILPDGTRDIRINLPVPQVTCCCFGGPDLNRLFITTARENLNIDDASRYPLSGSIFYVDLPVRGLPEDRFNGRVGEIASL</sequence>
<comment type="caution">
    <text evidence="3">The sequence shown here is derived from an EMBL/GenBank/DDBJ whole genome shotgun (WGS) entry which is preliminary data.</text>
</comment>
<evidence type="ECO:0000313" key="3">
    <source>
        <dbReference type="EMBL" id="MFD2264644.1"/>
    </source>
</evidence>
<dbReference type="PRINTS" id="PR01790">
    <property type="entry name" value="SMP30FAMILY"/>
</dbReference>
<evidence type="ECO:0000259" key="2">
    <source>
        <dbReference type="Pfam" id="PF08450"/>
    </source>
</evidence>
<gene>
    <name evidence="3" type="ORF">ACFSM5_17195</name>
</gene>
<name>A0ABW5DXW6_9PROT</name>
<protein>
    <submittedName>
        <fullName evidence="3">SMP-30/gluconolactonase/LRE family protein</fullName>
    </submittedName>
</protein>
<dbReference type="PANTHER" id="PTHR10907:SF47">
    <property type="entry name" value="REGUCALCIN"/>
    <property type="match status" value="1"/>
</dbReference>
<evidence type="ECO:0000313" key="4">
    <source>
        <dbReference type="Proteomes" id="UP001597295"/>
    </source>
</evidence>
<accession>A0ABW5DXW6</accession>
<dbReference type="Pfam" id="PF08450">
    <property type="entry name" value="SGL"/>
    <property type="match status" value="1"/>
</dbReference>
<dbReference type="Gene3D" id="2.120.10.30">
    <property type="entry name" value="TolB, C-terminal domain"/>
    <property type="match status" value="1"/>
</dbReference>
<evidence type="ECO:0000256" key="1">
    <source>
        <dbReference type="ARBA" id="ARBA00008853"/>
    </source>
</evidence>
<dbReference type="Proteomes" id="UP001597295">
    <property type="component" value="Unassembled WGS sequence"/>
</dbReference>
<dbReference type="PANTHER" id="PTHR10907">
    <property type="entry name" value="REGUCALCIN"/>
    <property type="match status" value="1"/>
</dbReference>
<comment type="similarity">
    <text evidence="1">Belongs to the SMP-30/CGR1 family.</text>
</comment>
<reference evidence="4" key="1">
    <citation type="journal article" date="2019" name="Int. J. Syst. Evol. Microbiol.">
        <title>The Global Catalogue of Microorganisms (GCM) 10K type strain sequencing project: providing services to taxonomists for standard genome sequencing and annotation.</title>
        <authorList>
            <consortium name="The Broad Institute Genomics Platform"/>
            <consortium name="The Broad Institute Genome Sequencing Center for Infectious Disease"/>
            <person name="Wu L."/>
            <person name="Ma J."/>
        </authorList>
    </citation>
    <scope>NUCLEOTIDE SEQUENCE [LARGE SCALE GENOMIC DNA]</scope>
    <source>
        <strain evidence="4">CGMCC 1.19062</strain>
    </source>
</reference>
<proteinExistence type="inferred from homology"/>
<dbReference type="SUPFAM" id="SSF63829">
    <property type="entry name" value="Calcium-dependent phosphotriesterase"/>
    <property type="match status" value="1"/>
</dbReference>
<dbReference type="RefSeq" id="WP_379877755.1">
    <property type="nucleotide sequence ID" value="NZ_JBHUIP010000014.1"/>
</dbReference>
<organism evidence="3 4">
    <name type="scientific">Lacibacterium aquatile</name>
    <dbReference type="NCBI Taxonomy" id="1168082"/>
    <lineage>
        <taxon>Bacteria</taxon>
        <taxon>Pseudomonadati</taxon>
        <taxon>Pseudomonadota</taxon>
        <taxon>Alphaproteobacteria</taxon>
        <taxon>Rhodospirillales</taxon>
        <taxon>Rhodospirillaceae</taxon>
    </lineage>
</organism>
<dbReference type="EMBL" id="JBHUIP010000014">
    <property type="protein sequence ID" value="MFD2264644.1"/>
    <property type="molecule type" value="Genomic_DNA"/>
</dbReference>